<protein>
    <submittedName>
        <fullName evidence="1">Uncharacterized protein</fullName>
    </submittedName>
</protein>
<dbReference type="AlphaFoldDB" id="A0A6L9MWF7"/>
<proteinExistence type="predicted"/>
<gene>
    <name evidence="1" type="ORF">GTW09_11560</name>
</gene>
<accession>A0A6L9MWF7</accession>
<keyword evidence="2" id="KW-1185">Reference proteome</keyword>
<sequence>MTTSNFGRRITQLTQIKLCSQTRWQTVIDNTIIDIKTEATVWHDRLEHKNMPHHRFILAATCAALHRLGITLTSPSLLPNSVKNCATA</sequence>
<dbReference type="EMBL" id="JAAAWP010000006">
    <property type="protein sequence ID" value="NDW22161.1"/>
    <property type="molecule type" value="Genomic_DNA"/>
</dbReference>
<reference evidence="1 2" key="1">
    <citation type="submission" date="2020-01" db="EMBL/GenBank/DDBJ databases">
        <title>Genomes of bacteria type strains.</title>
        <authorList>
            <person name="Chen J."/>
            <person name="Zhu S."/>
            <person name="Yang J."/>
        </authorList>
    </citation>
    <scope>NUCLEOTIDE SEQUENCE [LARGE SCALE GENOMIC DNA]</scope>
    <source>
        <strain evidence="1 2">LMG 22958</strain>
    </source>
</reference>
<organism evidence="1 2">
    <name type="scientific">Alteromonas hispanica</name>
    <dbReference type="NCBI Taxonomy" id="315421"/>
    <lineage>
        <taxon>Bacteria</taxon>
        <taxon>Pseudomonadati</taxon>
        <taxon>Pseudomonadota</taxon>
        <taxon>Gammaproteobacteria</taxon>
        <taxon>Alteromonadales</taxon>
        <taxon>Alteromonadaceae</taxon>
        <taxon>Alteromonas/Salinimonas group</taxon>
        <taxon>Alteromonas</taxon>
    </lineage>
</organism>
<dbReference type="RefSeq" id="WP_163112011.1">
    <property type="nucleotide sequence ID" value="NZ_JAAAWP010000006.1"/>
</dbReference>
<evidence type="ECO:0000313" key="2">
    <source>
        <dbReference type="Proteomes" id="UP000478837"/>
    </source>
</evidence>
<name>A0A6L9MWF7_9ALTE</name>
<dbReference type="Proteomes" id="UP000478837">
    <property type="component" value="Unassembled WGS sequence"/>
</dbReference>
<comment type="caution">
    <text evidence="1">The sequence shown here is derived from an EMBL/GenBank/DDBJ whole genome shotgun (WGS) entry which is preliminary data.</text>
</comment>
<evidence type="ECO:0000313" key="1">
    <source>
        <dbReference type="EMBL" id="NDW22161.1"/>
    </source>
</evidence>